<organism evidence="1 2">
    <name type="scientific">Paenibacillus mesotrionivorans</name>
    <dbReference type="NCBI Taxonomy" id="3160968"/>
    <lineage>
        <taxon>Bacteria</taxon>
        <taxon>Bacillati</taxon>
        <taxon>Bacillota</taxon>
        <taxon>Bacilli</taxon>
        <taxon>Bacillales</taxon>
        <taxon>Paenibacillaceae</taxon>
        <taxon>Paenibacillus</taxon>
    </lineage>
</organism>
<reference evidence="1" key="1">
    <citation type="submission" date="2024-12" db="EMBL/GenBank/DDBJ databases">
        <authorList>
            <person name="Wu N."/>
        </authorList>
    </citation>
    <scope>NUCLEOTIDE SEQUENCE</scope>
    <source>
        <strain evidence="1">P15</strain>
    </source>
</reference>
<proteinExistence type="predicted"/>
<dbReference type="Proteomes" id="UP001631969">
    <property type="component" value="Unassembled WGS sequence"/>
</dbReference>
<protein>
    <submittedName>
        <fullName evidence="1">Uncharacterized protein</fullName>
    </submittedName>
</protein>
<accession>A0ACC7P0F0</accession>
<name>A0ACC7P0F0_9BACL</name>
<dbReference type="EMBL" id="JBJURJ010000013">
    <property type="protein sequence ID" value="MFM9330508.1"/>
    <property type="molecule type" value="Genomic_DNA"/>
</dbReference>
<comment type="caution">
    <text evidence="1">The sequence shown here is derived from an EMBL/GenBank/DDBJ whole genome shotgun (WGS) entry which is preliminary data.</text>
</comment>
<keyword evidence="2" id="KW-1185">Reference proteome</keyword>
<evidence type="ECO:0000313" key="2">
    <source>
        <dbReference type="Proteomes" id="UP001631969"/>
    </source>
</evidence>
<sequence>MTTKQWIMIGTIVIMITLNGGPGRDGIRSAEAASIAFFDTSSQADSEDAAAELAKVSDPLAQAIGEEADSVIYDALLQGKTLADVAYDHGADVDSLIRHQVAQLTVQLDERLAAGSISEEVYAAHRGELYDIVARSVHGL</sequence>
<evidence type="ECO:0000313" key="1">
    <source>
        <dbReference type="EMBL" id="MFM9330508.1"/>
    </source>
</evidence>
<gene>
    <name evidence="1" type="ORF">ACI1P1_19585</name>
</gene>